<keyword evidence="2" id="KW-1185">Reference proteome</keyword>
<dbReference type="Proteomes" id="UP000541444">
    <property type="component" value="Unassembled WGS sequence"/>
</dbReference>
<protein>
    <submittedName>
        <fullName evidence="1">Uncharacterized protein</fullName>
    </submittedName>
</protein>
<sequence>MDMGVGEIKGKGKMIEVNAKNFVAVNKFSNLIDDAFIISGNYAEKVGIETEEEGELDVLDVEKEAGYVDDKGGEIIFTDADNEAWPDGVYGNCLTSFAYKCKKMRASIRNWNRNVFGNVQQNIHKLQDRITKLDFILQAGWDDVLGTELKAVKDDHGAMLHREEVYWKEQSRIRWLADGDLNTSFFHKVTKLVKKIQSKVEGWQGRLLSNGGRTKKKWIAWDKMCRPTSEGELGIRQLEEIQKYTINGIFIINAASSQLWRKIQPLIHTVEANTSWVLKEGDIDFWEANWTGEGTMEELIDAKMALQILLGNVGQGGLKYCYEHRFYSVIVETYCQLLTKEEKEGNGIADGLAKLGCSQHNEFYSKVMDLPRHMALFFMDKIGVANIRH</sequence>
<proteinExistence type="predicted"/>
<gene>
    <name evidence="1" type="ORF">GIB67_018590</name>
</gene>
<dbReference type="AlphaFoldDB" id="A0A7J7L8G6"/>
<dbReference type="OrthoDB" id="786644at2759"/>
<evidence type="ECO:0000313" key="1">
    <source>
        <dbReference type="EMBL" id="KAF6138859.1"/>
    </source>
</evidence>
<organism evidence="1 2">
    <name type="scientific">Kingdonia uniflora</name>
    <dbReference type="NCBI Taxonomy" id="39325"/>
    <lineage>
        <taxon>Eukaryota</taxon>
        <taxon>Viridiplantae</taxon>
        <taxon>Streptophyta</taxon>
        <taxon>Embryophyta</taxon>
        <taxon>Tracheophyta</taxon>
        <taxon>Spermatophyta</taxon>
        <taxon>Magnoliopsida</taxon>
        <taxon>Ranunculales</taxon>
        <taxon>Circaeasteraceae</taxon>
        <taxon>Kingdonia</taxon>
    </lineage>
</organism>
<dbReference type="EMBL" id="JACGCM010002538">
    <property type="protein sequence ID" value="KAF6138859.1"/>
    <property type="molecule type" value="Genomic_DNA"/>
</dbReference>
<name>A0A7J7L8G6_9MAGN</name>
<evidence type="ECO:0000313" key="2">
    <source>
        <dbReference type="Proteomes" id="UP000541444"/>
    </source>
</evidence>
<accession>A0A7J7L8G6</accession>
<comment type="caution">
    <text evidence="1">The sequence shown here is derived from an EMBL/GenBank/DDBJ whole genome shotgun (WGS) entry which is preliminary data.</text>
</comment>
<reference evidence="1 2" key="1">
    <citation type="journal article" date="2020" name="IScience">
        <title>Genome Sequencing of the Endangered Kingdonia uniflora (Circaeasteraceae, Ranunculales) Reveals Potential Mechanisms of Evolutionary Specialization.</title>
        <authorList>
            <person name="Sun Y."/>
            <person name="Deng T."/>
            <person name="Zhang A."/>
            <person name="Moore M.J."/>
            <person name="Landis J.B."/>
            <person name="Lin N."/>
            <person name="Zhang H."/>
            <person name="Zhang X."/>
            <person name="Huang J."/>
            <person name="Zhang X."/>
            <person name="Sun H."/>
            <person name="Wang H."/>
        </authorList>
    </citation>
    <scope>NUCLEOTIDE SEQUENCE [LARGE SCALE GENOMIC DNA]</scope>
    <source>
        <strain evidence="1">TB1705</strain>
        <tissue evidence="1">Leaf</tissue>
    </source>
</reference>